<gene>
    <name evidence="5" type="primary">ureE</name>
    <name evidence="7" type="ORF">CBW42_09305</name>
</gene>
<dbReference type="GO" id="GO:0065003">
    <property type="term" value="P:protein-containing complex assembly"/>
    <property type="evidence" value="ECO:0007669"/>
    <property type="project" value="InterPro"/>
</dbReference>
<comment type="subcellular location">
    <subcellularLocation>
        <location evidence="1 5">Cytoplasm</location>
    </subcellularLocation>
</comment>
<comment type="function">
    <text evidence="5">Involved in urease metallocenter assembly. Binds nickel. Probably functions as a nickel donor during metallocenter assembly.</text>
</comment>
<dbReference type="Gene3D" id="2.60.260.20">
    <property type="entry name" value="Urease metallochaperone UreE, N-terminal domain"/>
    <property type="match status" value="1"/>
</dbReference>
<comment type="similarity">
    <text evidence="5">Belongs to the UreE family.</text>
</comment>
<dbReference type="RefSeq" id="WP_087020407.1">
    <property type="nucleotide sequence ID" value="NZ_CP178353.1"/>
</dbReference>
<dbReference type="Pfam" id="PF02814">
    <property type="entry name" value="UreE_N"/>
    <property type="match status" value="1"/>
</dbReference>
<organism evidence="7 8">
    <name type="scientific">Butyricicoccus porcorum</name>
    <dbReference type="NCBI Taxonomy" id="1945634"/>
    <lineage>
        <taxon>Bacteria</taxon>
        <taxon>Bacillati</taxon>
        <taxon>Bacillota</taxon>
        <taxon>Clostridia</taxon>
        <taxon>Eubacteriales</taxon>
        <taxon>Butyricicoccaceae</taxon>
        <taxon>Butyricicoccus</taxon>
    </lineage>
</organism>
<accession>A0A252F354</accession>
<dbReference type="SUPFAM" id="SSF69287">
    <property type="entry name" value="Urease metallochaperone UreE, N-terminal domain"/>
    <property type="match status" value="1"/>
</dbReference>
<dbReference type="Proteomes" id="UP000194903">
    <property type="component" value="Unassembled WGS sequence"/>
</dbReference>
<comment type="caution">
    <text evidence="7">The sequence shown here is derived from an EMBL/GenBank/DDBJ whole genome shotgun (WGS) entry which is preliminary data.</text>
</comment>
<dbReference type="GO" id="GO:0005737">
    <property type="term" value="C:cytoplasm"/>
    <property type="evidence" value="ECO:0007669"/>
    <property type="project" value="UniProtKB-SubCell"/>
</dbReference>
<keyword evidence="4 5" id="KW-0143">Chaperone</keyword>
<dbReference type="PIRSF" id="PIRSF036402">
    <property type="entry name" value="Ureas_acces_UreE"/>
    <property type="match status" value="1"/>
</dbReference>
<evidence type="ECO:0000256" key="1">
    <source>
        <dbReference type="ARBA" id="ARBA00004496"/>
    </source>
</evidence>
<evidence type="ECO:0000313" key="7">
    <source>
        <dbReference type="EMBL" id="OUM20234.1"/>
    </source>
</evidence>
<reference evidence="7 8" key="1">
    <citation type="submission" date="2017-05" db="EMBL/GenBank/DDBJ databases">
        <title>Butyricicoccus porcorum sp. nov. a butyrate-producing bacterium from the swine intestinal tract.</title>
        <authorList>
            <person name="Trachsel J."/>
            <person name="Humphrey S."/>
            <person name="Allen H.K."/>
        </authorList>
    </citation>
    <scope>NUCLEOTIDE SEQUENCE [LARGE SCALE GENOMIC DNA]</scope>
    <source>
        <strain evidence="7">BB10</strain>
    </source>
</reference>
<dbReference type="AlphaFoldDB" id="A0A252F354"/>
<dbReference type="Pfam" id="PF05194">
    <property type="entry name" value="UreE_C"/>
    <property type="match status" value="1"/>
</dbReference>
<dbReference type="GO" id="GO:0006457">
    <property type="term" value="P:protein folding"/>
    <property type="evidence" value="ECO:0007669"/>
    <property type="project" value="InterPro"/>
</dbReference>
<dbReference type="Gene3D" id="3.30.70.790">
    <property type="entry name" value="UreE, C-terminal domain"/>
    <property type="match status" value="1"/>
</dbReference>
<protein>
    <recommendedName>
        <fullName evidence="5">Urease accessory protein UreE</fullName>
    </recommendedName>
</protein>
<dbReference type="OrthoDB" id="9810882at2"/>
<sequence length="159" mass="18412">MLCEQVFGTLRDIDTVGKTVETVDIEWHEAFKKIHRKTTDKGHEVGIRMDDSVLTRGLRQDDVIYVDDNTVVVVNIPPCEAIRAEVRRDHPRQIAKLCYEVGNTHTTMFRGEDDFTFYIPYHEPMMDKLGKIHGVTVEKTTVRFDFDKSLSSTINNHHH</sequence>
<evidence type="ECO:0000256" key="4">
    <source>
        <dbReference type="ARBA" id="ARBA00023186"/>
    </source>
</evidence>
<evidence type="ECO:0000256" key="2">
    <source>
        <dbReference type="ARBA" id="ARBA00022490"/>
    </source>
</evidence>
<keyword evidence="2 5" id="KW-0963">Cytoplasm</keyword>
<keyword evidence="3 5" id="KW-0533">Nickel</keyword>
<proteinExistence type="inferred from homology"/>
<dbReference type="GO" id="GO:0016151">
    <property type="term" value="F:nickel cation binding"/>
    <property type="evidence" value="ECO:0007669"/>
    <property type="project" value="UniProtKB-UniRule"/>
</dbReference>
<evidence type="ECO:0000256" key="5">
    <source>
        <dbReference type="HAMAP-Rule" id="MF_00822"/>
    </source>
</evidence>
<dbReference type="GO" id="GO:0019627">
    <property type="term" value="P:urea metabolic process"/>
    <property type="evidence" value="ECO:0007669"/>
    <property type="project" value="InterPro"/>
</dbReference>
<dbReference type="GO" id="GO:0051082">
    <property type="term" value="F:unfolded protein binding"/>
    <property type="evidence" value="ECO:0007669"/>
    <property type="project" value="UniProtKB-UniRule"/>
</dbReference>
<dbReference type="InterPro" id="IPR004029">
    <property type="entry name" value="UreE_N"/>
</dbReference>
<dbReference type="InterPro" id="IPR036118">
    <property type="entry name" value="UreE_N_sf"/>
</dbReference>
<dbReference type="InterPro" id="IPR007864">
    <property type="entry name" value="UreE_C_dom"/>
</dbReference>
<dbReference type="EMBL" id="NHOC01000007">
    <property type="protein sequence ID" value="OUM20234.1"/>
    <property type="molecule type" value="Genomic_DNA"/>
</dbReference>
<dbReference type="SUPFAM" id="SSF69737">
    <property type="entry name" value="Urease metallochaperone UreE, C-terminal domain"/>
    <property type="match status" value="1"/>
</dbReference>
<dbReference type="HAMAP" id="MF_00822">
    <property type="entry name" value="UreE"/>
    <property type="match status" value="1"/>
</dbReference>
<evidence type="ECO:0000259" key="6">
    <source>
        <dbReference type="SMART" id="SM00988"/>
    </source>
</evidence>
<dbReference type="InterPro" id="IPR012406">
    <property type="entry name" value="UreE"/>
</dbReference>
<evidence type="ECO:0000313" key="8">
    <source>
        <dbReference type="Proteomes" id="UP000194903"/>
    </source>
</evidence>
<evidence type="ECO:0000256" key="3">
    <source>
        <dbReference type="ARBA" id="ARBA00022596"/>
    </source>
</evidence>
<keyword evidence="8" id="KW-1185">Reference proteome</keyword>
<feature type="domain" description="UreE urease accessory N-terminal" evidence="6">
    <location>
        <begin position="6"/>
        <end position="72"/>
    </location>
</feature>
<dbReference type="SMART" id="SM00988">
    <property type="entry name" value="UreE_N"/>
    <property type="match status" value="1"/>
</dbReference>
<name>A0A252F354_9FIRM</name>